<feature type="transmembrane region" description="Helical" evidence="19">
    <location>
        <begin position="83"/>
        <end position="105"/>
    </location>
</feature>
<dbReference type="eggNOG" id="ENOG502T0B9">
    <property type="taxonomic scope" value="Eukaryota"/>
</dbReference>
<evidence type="ECO:0000256" key="14">
    <source>
        <dbReference type="ARBA" id="ARBA00061678"/>
    </source>
</evidence>
<dbReference type="HOGENOM" id="CLU_036335_2_1_1"/>
<dbReference type="PhylomeDB" id="O45735"/>
<comment type="subcellular location">
    <subcellularLocation>
        <location evidence="1">Cell projection</location>
        <location evidence="1">Cilium membrane</location>
        <topology evidence="1">Multi-pass membrane protein</topology>
    </subcellularLocation>
</comment>
<evidence type="ECO:0000256" key="13">
    <source>
        <dbReference type="ARBA" id="ARBA00054965"/>
    </source>
</evidence>
<dbReference type="Proteomes" id="UP000001940">
    <property type="component" value="Chromosome V"/>
</dbReference>
<comment type="similarity">
    <text evidence="14">Belongs to the nematode receptor-like protein str family.</text>
</comment>
<evidence type="ECO:0000256" key="19">
    <source>
        <dbReference type="SAM" id="Phobius"/>
    </source>
</evidence>
<evidence type="ECO:0000256" key="10">
    <source>
        <dbReference type="ARBA" id="ARBA00023170"/>
    </source>
</evidence>
<keyword evidence="10 20" id="KW-0675">Receptor</keyword>
<protein>
    <recommendedName>
        <fullName evidence="16">Serpentine receptor class r-10</fullName>
    </recommendedName>
    <alternativeName>
        <fullName evidence="17">Odorant response abnormal protein 10</fullName>
    </alternativeName>
    <alternativeName>
        <fullName evidence="18">Olfactory receptor 10</fullName>
    </alternativeName>
</protein>
<evidence type="ECO:0000256" key="3">
    <source>
        <dbReference type="ARBA" id="ARBA00022500"/>
    </source>
</evidence>
<dbReference type="KEGG" id="cel:CELE_T03E6.1"/>
<accession>O45735</accession>
<dbReference type="CTD" id="188014"/>
<keyword evidence="2" id="KW-1003">Cell membrane</keyword>
<evidence type="ECO:0000313" key="20">
    <source>
        <dbReference type="EMBL" id="CAB07276.1"/>
    </source>
</evidence>
<keyword evidence="9 19" id="KW-0472">Membrane</keyword>
<dbReference type="InParanoid" id="O45735"/>
<feature type="transmembrane region" description="Helical" evidence="19">
    <location>
        <begin position="40"/>
        <end position="63"/>
    </location>
</feature>
<dbReference type="AGR" id="WB:WBGene00006198"/>
<feature type="transmembrane region" description="Helical" evidence="19">
    <location>
        <begin position="126"/>
        <end position="150"/>
    </location>
</feature>
<comment type="function">
    <text evidence="13">An odorant receptor which affects chemotaxis to the volatile odorant diacetyl. Specifies AWA neuronal cell fate via the odr-7 pathway.</text>
</comment>
<dbReference type="GO" id="GO:0007186">
    <property type="term" value="P:G protein-coupled receptor signaling pathway"/>
    <property type="evidence" value="ECO:0000318"/>
    <property type="project" value="GO_Central"/>
</dbReference>
<dbReference type="OrthoDB" id="5841089at2759"/>
<evidence type="ECO:0000256" key="6">
    <source>
        <dbReference type="ARBA" id="ARBA00022725"/>
    </source>
</evidence>
<dbReference type="WormBase" id="T03E6.1">
    <property type="protein sequence ID" value="CE16328"/>
    <property type="gene ID" value="WBGene00006198"/>
    <property type="gene designation" value="str-151"/>
</dbReference>
<dbReference type="RefSeq" id="NP_507193.1">
    <property type="nucleotide sequence ID" value="NM_074792.1"/>
</dbReference>
<evidence type="ECO:0000313" key="22">
    <source>
        <dbReference type="WormBase" id="T03E6.1"/>
    </source>
</evidence>
<dbReference type="GeneID" id="188014"/>
<keyword evidence="8" id="KW-0969">Cilium</keyword>
<keyword evidence="12" id="KW-0966">Cell projection</keyword>
<evidence type="ECO:0000256" key="7">
    <source>
        <dbReference type="ARBA" id="ARBA00022989"/>
    </source>
</evidence>
<keyword evidence="4" id="KW-0716">Sensory transduction</keyword>
<gene>
    <name evidence="20 22" type="primary">str-151</name>
    <name evidence="20" type="ORF">CELE_T03E6.1</name>
    <name evidence="22" type="ORF">T03E6.1</name>
</gene>
<dbReference type="Gene3D" id="1.20.1070.10">
    <property type="entry name" value="Rhodopsin 7-helix transmembrane proteins"/>
    <property type="match status" value="1"/>
</dbReference>
<evidence type="ECO:0000256" key="8">
    <source>
        <dbReference type="ARBA" id="ARBA00023069"/>
    </source>
</evidence>
<evidence type="ECO:0000256" key="2">
    <source>
        <dbReference type="ARBA" id="ARBA00022475"/>
    </source>
</evidence>
<evidence type="ECO:0000313" key="21">
    <source>
        <dbReference type="Proteomes" id="UP000001940"/>
    </source>
</evidence>
<dbReference type="FunFam" id="1.20.1070.10:FF:000128">
    <property type="entry name" value="Seven TM Receptor"/>
    <property type="match status" value="1"/>
</dbReference>
<keyword evidence="7 19" id="KW-1133">Transmembrane helix</keyword>
<dbReference type="AlphaFoldDB" id="O45735"/>
<reference evidence="20 21" key="1">
    <citation type="journal article" date="1998" name="Science">
        <title>Genome sequence of the nematode C. elegans: a platform for investigating biology.</title>
        <authorList>
            <consortium name="The C. elegans sequencing consortium"/>
            <person name="Sulson J.E."/>
            <person name="Waterston R."/>
        </authorList>
    </citation>
    <scope>NUCLEOTIDE SEQUENCE [LARGE SCALE GENOMIC DNA]</scope>
    <source>
        <strain evidence="20 21">Bristol N2</strain>
    </source>
</reference>
<evidence type="ECO:0000256" key="15">
    <source>
        <dbReference type="ARBA" id="ARBA00064300"/>
    </source>
</evidence>
<dbReference type="GO" id="GO:0006935">
    <property type="term" value="P:chemotaxis"/>
    <property type="evidence" value="ECO:0007669"/>
    <property type="project" value="UniProtKB-KW"/>
</dbReference>
<feature type="transmembrane region" description="Helical" evidence="19">
    <location>
        <begin position="244"/>
        <end position="267"/>
    </location>
</feature>
<evidence type="ECO:0000256" key="11">
    <source>
        <dbReference type="ARBA" id="ARBA00023180"/>
    </source>
</evidence>
<comment type="subunit">
    <text evidence="15">Interacts with odr-4.</text>
</comment>
<evidence type="ECO:0000256" key="12">
    <source>
        <dbReference type="ARBA" id="ARBA00023273"/>
    </source>
</evidence>
<dbReference type="PANTHER" id="PTHR22943:SF81">
    <property type="entry name" value="SEVEN TM RECEPTOR"/>
    <property type="match status" value="1"/>
</dbReference>
<feature type="transmembrane region" description="Helical" evidence="19">
    <location>
        <begin position="198"/>
        <end position="224"/>
    </location>
</feature>
<dbReference type="STRING" id="6239.T03E6.1.1"/>
<keyword evidence="5 19" id="KW-0812">Transmembrane</keyword>
<evidence type="ECO:0000256" key="4">
    <source>
        <dbReference type="ARBA" id="ARBA00022606"/>
    </source>
</evidence>
<dbReference type="EMBL" id="BX284605">
    <property type="protein sequence ID" value="CAB07276.1"/>
    <property type="molecule type" value="Genomic_DNA"/>
</dbReference>
<dbReference type="PANTHER" id="PTHR22943">
    <property type="entry name" value="7-TRANSMEMBRANE DOMAIN RECEPTOR C.ELEGANS"/>
    <property type="match status" value="1"/>
</dbReference>
<dbReference type="InterPro" id="IPR019428">
    <property type="entry name" value="7TM_GPCR_serpentine_rcpt_Str"/>
</dbReference>
<evidence type="ECO:0000256" key="16">
    <source>
        <dbReference type="ARBA" id="ARBA00067967"/>
    </source>
</evidence>
<dbReference type="PIR" id="T24388">
    <property type="entry name" value="T24388"/>
</dbReference>
<dbReference type="GO" id="GO:0060170">
    <property type="term" value="C:ciliary membrane"/>
    <property type="evidence" value="ECO:0007669"/>
    <property type="project" value="UniProtKB-SubCell"/>
</dbReference>
<sequence>MPLWLHVIQHAGFFFAQITNGILVYLIATKAQKLFGTYRHLMCAFAVFSLIYAWVEVFTQPVMHIKGPVFIVFMDSPLKYQAGIGNFVTCLYCGSFALVISLLAAQFSYRFIVVCRPEFLPKLDGFKLVIIFIPCMFFFILWFELVYWGMANTKEKQEYMREELETFYEEDSRKVCFIAPMYWSIGKNGEKIWNFFEIGLAFGCVMIIVVCFTTILFCSINIYYFMTSIQCHMSKRTLELNHQLFVTLSFQTLLPFVMMYSPVGLLFCLPLFEVYGGDIANYVGATLALYPALEPLIAIFTINEFRRTFMNLHRKKVQTTVTVPTLTPTMGVVD</sequence>
<evidence type="ECO:0000256" key="18">
    <source>
        <dbReference type="ARBA" id="ARBA00082489"/>
    </source>
</evidence>
<dbReference type="Pfam" id="PF10326">
    <property type="entry name" value="7TM_GPCR_Str"/>
    <property type="match status" value="1"/>
</dbReference>
<organism evidence="20 21">
    <name type="scientific">Caenorhabditis elegans</name>
    <dbReference type="NCBI Taxonomy" id="6239"/>
    <lineage>
        <taxon>Eukaryota</taxon>
        <taxon>Metazoa</taxon>
        <taxon>Ecdysozoa</taxon>
        <taxon>Nematoda</taxon>
        <taxon>Chromadorea</taxon>
        <taxon>Rhabditida</taxon>
        <taxon>Rhabditina</taxon>
        <taxon>Rhabditomorpha</taxon>
        <taxon>Rhabditoidea</taxon>
        <taxon>Rhabditidae</taxon>
        <taxon>Peloderinae</taxon>
        <taxon>Caenorhabditis</taxon>
    </lineage>
</organism>
<dbReference type="GO" id="GO:0042048">
    <property type="term" value="P:olfactory behavior"/>
    <property type="evidence" value="ECO:0000318"/>
    <property type="project" value="GO_Central"/>
</dbReference>
<dbReference type="GO" id="GO:0038022">
    <property type="term" value="F:G protein-coupled olfactory receptor activity"/>
    <property type="evidence" value="ECO:0000318"/>
    <property type="project" value="GO_Central"/>
</dbReference>
<keyword evidence="21" id="KW-1185">Reference proteome</keyword>
<feature type="transmembrane region" description="Helical" evidence="19">
    <location>
        <begin position="6"/>
        <end position="28"/>
    </location>
</feature>
<evidence type="ECO:0000256" key="5">
    <source>
        <dbReference type="ARBA" id="ARBA00022692"/>
    </source>
</evidence>
<feature type="transmembrane region" description="Helical" evidence="19">
    <location>
        <begin position="279"/>
        <end position="302"/>
    </location>
</feature>
<evidence type="ECO:0000256" key="1">
    <source>
        <dbReference type="ARBA" id="ARBA00004272"/>
    </source>
</evidence>
<evidence type="ECO:0000256" key="9">
    <source>
        <dbReference type="ARBA" id="ARBA00023136"/>
    </source>
</evidence>
<keyword evidence="3" id="KW-0145">Chemotaxis</keyword>
<proteinExistence type="inferred from homology"/>
<dbReference type="UCSC" id="T03E6.1">
    <property type="organism name" value="c. elegans"/>
</dbReference>
<keyword evidence="11" id="KW-0325">Glycoprotein</keyword>
<dbReference type="SUPFAM" id="SSF81321">
    <property type="entry name" value="Family A G protein-coupled receptor-like"/>
    <property type="match status" value="1"/>
</dbReference>
<dbReference type="PaxDb" id="6239-T03E6.1"/>
<evidence type="ECO:0000256" key="17">
    <source>
        <dbReference type="ARBA" id="ARBA00078653"/>
    </source>
</evidence>
<keyword evidence="6" id="KW-0552">Olfaction</keyword>
<name>O45735_CAEEL</name>
<dbReference type="GO" id="GO:0005886">
    <property type="term" value="C:plasma membrane"/>
    <property type="evidence" value="ECO:0000318"/>
    <property type="project" value="GO_Central"/>
</dbReference>